<dbReference type="RefSeq" id="WP_069307999.1">
    <property type="nucleotide sequence ID" value="NZ_MCRJ01000119.1"/>
</dbReference>
<dbReference type="OrthoDB" id="9795355at2"/>
<dbReference type="GO" id="GO:0030246">
    <property type="term" value="F:carbohydrate binding"/>
    <property type="evidence" value="ECO:0007669"/>
    <property type="project" value="InterPro"/>
</dbReference>
<protein>
    <submittedName>
        <fullName evidence="1">Aldose 1-epimerase</fullName>
    </submittedName>
</protein>
<evidence type="ECO:0000313" key="1">
    <source>
        <dbReference type="EMBL" id="ODN68976.1"/>
    </source>
</evidence>
<dbReference type="PANTHER" id="PTHR11122:SF13">
    <property type="entry name" value="GLUCOSE-6-PHOSPHATE 1-EPIMERASE"/>
    <property type="match status" value="1"/>
</dbReference>
<dbReference type="EMBL" id="MCRJ01000119">
    <property type="protein sequence ID" value="ODN68976.1"/>
    <property type="molecule type" value="Genomic_DNA"/>
</dbReference>
<dbReference type="Proteomes" id="UP000094622">
    <property type="component" value="Unassembled WGS sequence"/>
</dbReference>
<dbReference type="InterPro" id="IPR037481">
    <property type="entry name" value="LacX"/>
</dbReference>
<accession>A0A1E3GZH9</accession>
<dbReference type="GO" id="GO:0016853">
    <property type="term" value="F:isomerase activity"/>
    <property type="evidence" value="ECO:0007669"/>
    <property type="project" value="InterPro"/>
</dbReference>
<evidence type="ECO:0000313" key="2">
    <source>
        <dbReference type="Proteomes" id="UP000094622"/>
    </source>
</evidence>
<keyword evidence="2" id="KW-1185">Reference proteome</keyword>
<dbReference type="SUPFAM" id="SSF74650">
    <property type="entry name" value="Galactose mutarotase-like"/>
    <property type="match status" value="1"/>
</dbReference>
<sequence length="298" mass="31887">MAGDLVTIGSDLLTATISPDGAELQSLRDGEGRDLLWDGDPAVWAGRAPILFPIVGMVAGDRYRVGAEVYTLPRHGFARRRRFAIVDTSESRAVFRLEADAQMRAVYPFDFRLDMAFDIAGASLSLTATVTNTGSGTLPASFGFHPAFRWPLPYGAARAEHILRFSDPETAPIRRLDARGLIDPAPVPTPVQGRDLPLADALFEADAVVFDGLASHRLAYGVPGSPGLVVDFAGMPHLGIWSMPGAGYVCIEPWQGHSDPAGFDGEIFDKPGIVTIAPGASRDFAMAVRLSPDPFGEI</sequence>
<reference evidence="1 2" key="1">
    <citation type="submission" date="2016-07" db="EMBL/GenBank/DDBJ databases">
        <title>Draft Genome Sequence of Methylobrevis pamukkalensis PK2.</title>
        <authorList>
            <person name="Vasilenko O.V."/>
            <person name="Doronina N.V."/>
            <person name="Shmareva M.N."/>
            <person name="Tarlachkov S.V."/>
            <person name="Mustakhimov I."/>
            <person name="Trotsenko Y.A."/>
        </authorList>
    </citation>
    <scope>NUCLEOTIDE SEQUENCE [LARGE SCALE GENOMIC DNA]</scope>
    <source>
        <strain evidence="1 2">PK2</strain>
    </source>
</reference>
<name>A0A1E3GZH9_9HYPH</name>
<dbReference type="PANTHER" id="PTHR11122">
    <property type="entry name" value="APOSPORY-ASSOCIATED PROTEIN C-RELATED"/>
    <property type="match status" value="1"/>
</dbReference>
<dbReference type="GO" id="GO:0005975">
    <property type="term" value="P:carbohydrate metabolic process"/>
    <property type="evidence" value="ECO:0007669"/>
    <property type="project" value="InterPro"/>
</dbReference>
<gene>
    <name evidence="1" type="ORF">A6302_03733</name>
</gene>
<dbReference type="AlphaFoldDB" id="A0A1E3GZH9"/>
<organism evidence="1 2">
    <name type="scientific">Methylobrevis pamukkalensis</name>
    <dbReference type="NCBI Taxonomy" id="1439726"/>
    <lineage>
        <taxon>Bacteria</taxon>
        <taxon>Pseudomonadati</taxon>
        <taxon>Pseudomonadota</taxon>
        <taxon>Alphaproteobacteria</taxon>
        <taxon>Hyphomicrobiales</taxon>
        <taxon>Pleomorphomonadaceae</taxon>
        <taxon>Methylobrevis</taxon>
    </lineage>
</organism>
<dbReference type="Pfam" id="PF01263">
    <property type="entry name" value="Aldose_epim"/>
    <property type="match status" value="1"/>
</dbReference>
<dbReference type="InterPro" id="IPR014718">
    <property type="entry name" value="GH-type_carb-bd"/>
</dbReference>
<comment type="caution">
    <text evidence="1">The sequence shown here is derived from an EMBL/GenBank/DDBJ whole genome shotgun (WGS) entry which is preliminary data.</text>
</comment>
<proteinExistence type="predicted"/>
<dbReference type="CDD" id="cd09024">
    <property type="entry name" value="Aldose_epim_lacX"/>
    <property type="match status" value="1"/>
</dbReference>
<dbReference type="PATRIC" id="fig|1439726.3.peg.3935"/>
<dbReference type="Gene3D" id="2.70.98.10">
    <property type="match status" value="1"/>
</dbReference>
<dbReference type="InterPro" id="IPR008183">
    <property type="entry name" value="Aldose_1/G6P_1-epimerase"/>
</dbReference>
<dbReference type="InterPro" id="IPR011013">
    <property type="entry name" value="Gal_mutarotase_sf_dom"/>
</dbReference>